<sequence>METLDLPRDSCGTRIEKTHIYPQTTTELPYLSKSKMGVFSRSPSTRVHRPHCGLFSTAVPSSPSSSPLLHLFSLV</sequence>
<organism evidence="1 2">
    <name type="scientific">Stephania cephalantha</name>
    <dbReference type="NCBI Taxonomy" id="152367"/>
    <lineage>
        <taxon>Eukaryota</taxon>
        <taxon>Viridiplantae</taxon>
        <taxon>Streptophyta</taxon>
        <taxon>Embryophyta</taxon>
        <taxon>Tracheophyta</taxon>
        <taxon>Spermatophyta</taxon>
        <taxon>Magnoliopsida</taxon>
        <taxon>Ranunculales</taxon>
        <taxon>Menispermaceae</taxon>
        <taxon>Menispermoideae</taxon>
        <taxon>Cissampelideae</taxon>
        <taxon>Stephania</taxon>
    </lineage>
</organism>
<dbReference type="AlphaFoldDB" id="A0AAP0L8L3"/>
<dbReference type="Proteomes" id="UP001419268">
    <property type="component" value="Unassembled WGS sequence"/>
</dbReference>
<evidence type="ECO:0000313" key="2">
    <source>
        <dbReference type="Proteomes" id="UP001419268"/>
    </source>
</evidence>
<name>A0AAP0L8L3_9MAGN</name>
<evidence type="ECO:0000313" key="1">
    <source>
        <dbReference type="EMBL" id="KAK9166351.1"/>
    </source>
</evidence>
<gene>
    <name evidence="1" type="ORF">Scep_001542</name>
</gene>
<accession>A0AAP0L8L3</accession>
<reference evidence="1 2" key="1">
    <citation type="submission" date="2024-01" db="EMBL/GenBank/DDBJ databases">
        <title>Genome assemblies of Stephania.</title>
        <authorList>
            <person name="Yang L."/>
        </authorList>
    </citation>
    <scope>NUCLEOTIDE SEQUENCE [LARGE SCALE GENOMIC DNA]</scope>
    <source>
        <strain evidence="1">JXDWG</strain>
        <tissue evidence="1">Leaf</tissue>
    </source>
</reference>
<comment type="caution">
    <text evidence="1">The sequence shown here is derived from an EMBL/GenBank/DDBJ whole genome shotgun (WGS) entry which is preliminary data.</text>
</comment>
<dbReference type="EMBL" id="JBBNAG010000001">
    <property type="protein sequence ID" value="KAK9166351.1"/>
    <property type="molecule type" value="Genomic_DNA"/>
</dbReference>
<proteinExistence type="predicted"/>
<keyword evidence="2" id="KW-1185">Reference proteome</keyword>
<protein>
    <submittedName>
        <fullName evidence="1">Uncharacterized protein</fullName>
    </submittedName>
</protein>